<feature type="region of interest" description="Disordered" evidence="7">
    <location>
        <begin position="32"/>
        <end position="119"/>
    </location>
</feature>
<dbReference type="GO" id="GO:0005730">
    <property type="term" value="C:nucleolus"/>
    <property type="evidence" value="ECO:0007669"/>
    <property type="project" value="TreeGrafter"/>
</dbReference>
<keyword evidence="4" id="KW-0808">Transferase</keyword>
<keyword evidence="5" id="KW-0479">Metal-binding</keyword>
<dbReference type="SUPFAM" id="SSF81301">
    <property type="entry name" value="Nucleotidyltransferase"/>
    <property type="match status" value="1"/>
</dbReference>
<dbReference type="EMBL" id="CP151502">
    <property type="protein sequence ID" value="WZN59639.1"/>
    <property type="molecule type" value="Genomic_DNA"/>
</dbReference>
<organism evidence="10 11">
    <name type="scientific">Chloropicon roscoffensis</name>
    <dbReference type="NCBI Taxonomy" id="1461544"/>
    <lineage>
        <taxon>Eukaryota</taxon>
        <taxon>Viridiplantae</taxon>
        <taxon>Chlorophyta</taxon>
        <taxon>Chloropicophyceae</taxon>
        <taxon>Chloropicales</taxon>
        <taxon>Chloropicaceae</taxon>
        <taxon>Chloropicon</taxon>
    </lineage>
</organism>
<evidence type="ECO:0000256" key="1">
    <source>
        <dbReference type="ARBA" id="ARBA00001936"/>
    </source>
</evidence>
<evidence type="ECO:0000259" key="8">
    <source>
        <dbReference type="Pfam" id="PF03828"/>
    </source>
</evidence>
<keyword evidence="6" id="KW-0460">Magnesium</keyword>
<sequence length="533" mass="58913">MGVVQEETICGETVTRVTRDNKYAYERVSGFSIGFSPESAGTSGAPAAREPEAGQGAENGAPERPVDGKGGAASPPQDGPTTTARSFIPLAESDEPDGGDSVEEAEDRDEMEEELRRDVPASEFSLPWESTCRRIYSPLLRLHQEIVEFAKFLQPTAQERRKRQDAIARVKEVIVSLWPSARVEVFGSYETGLYLPTSDIDMVVLNSNCTNVTAGLRLLANKASAAGIAKNLLVLSKAKIPIVKFEDAETNFKFDISFDVDGGPQAVIFIKDMIRAQPLIRPLVYILKIFLQQRELNEVYSGGIGSYGLIIMVNVFLLTHESRLDKRDRRWSDQKAEKCLGILLIDFFELYGHTLNMYEVGISSRKGGFFYDKRSYGFYSVDRPYLLSIEDPLQRDSDIGKNSFNIQKVKQAFQFAHQVLTAPESEFGELLLMRIVRMDGVLVRRLEAVGPAAGEEGEEPGVARAEARVDLPPRPMVGGSPAEEGGQRTLSQREKMAVMGVAISISSEEEEGEVSGSEDGEVQVVNVKRSRLR</sequence>
<dbReference type="PANTHER" id="PTHR23092:SF15">
    <property type="entry name" value="INACTIVE NON-CANONICAL POLY(A) RNA POLYMERASE PROTEIN TRF4-2-RELATED"/>
    <property type="match status" value="1"/>
</dbReference>
<dbReference type="EC" id="2.7.7.19" evidence="3"/>
<dbReference type="FunFam" id="3.30.460.10:FF:000006">
    <property type="entry name" value="non-canonical poly(A) RNA polymerase PAPD5"/>
    <property type="match status" value="1"/>
</dbReference>
<evidence type="ECO:0000313" key="11">
    <source>
        <dbReference type="Proteomes" id="UP001472866"/>
    </source>
</evidence>
<gene>
    <name evidence="10" type="ORF">HKI87_02g11650</name>
</gene>
<dbReference type="AlphaFoldDB" id="A0AAX4P0E8"/>
<evidence type="ECO:0000256" key="6">
    <source>
        <dbReference type="ARBA" id="ARBA00022842"/>
    </source>
</evidence>
<accession>A0AAX4P0E8</accession>
<evidence type="ECO:0000313" key="10">
    <source>
        <dbReference type="EMBL" id="WZN59639.1"/>
    </source>
</evidence>
<dbReference type="GO" id="GO:0031499">
    <property type="term" value="C:TRAMP complex"/>
    <property type="evidence" value="ECO:0007669"/>
    <property type="project" value="TreeGrafter"/>
</dbReference>
<dbReference type="GO" id="GO:0046872">
    <property type="term" value="F:metal ion binding"/>
    <property type="evidence" value="ECO:0007669"/>
    <property type="project" value="UniProtKB-KW"/>
</dbReference>
<dbReference type="Gene3D" id="3.30.460.10">
    <property type="entry name" value="Beta Polymerase, domain 2"/>
    <property type="match status" value="1"/>
</dbReference>
<dbReference type="InterPro" id="IPR054708">
    <property type="entry name" value="MTPAP-like_central"/>
</dbReference>
<feature type="region of interest" description="Disordered" evidence="7">
    <location>
        <begin position="471"/>
        <end position="493"/>
    </location>
</feature>
<evidence type="ECO:0000256" key="7">
    <source>
        <dbReference type="SAM" id="MobiDB-lite"/>
    </source>
</evidence>
<comment type="similarity">
    <text evidence="2">Belongs to the DNA polymerase type-B-like family.</text>
</comment>
<proteinExistence type="inferred from homology"/>
<evidence type="ECO:0000259" key="9">
    <source>
        <dbReference type="Pfam" id="PF22600"/>
    </source>
</evidence>
<protein>
    <recommendedName>
        <fullName evidence="3">polynucleotide adenylyltransferase</fullName>
        <ecNumber evidence="3">2.7.7.19</ecNumber>
    </recommendedName>
</protein>
<dbReference type="GO" id="GO:0031123">
    <property type="term" value="P:RNA 3'-end processing"/>
    <property type="evidence" value="ECO:0007669"/>
    <property type="project" value="TreeGrafter"/>
</dbReference>
<evidence type="ECO:0000256" key="4">
    <source>
        <dbReference type="ARBA" id="ARBA00022679"/>
    </source>
</evidence>
<dbReference type="Gene3D" id="1.10.1410.10">
    <property type="match status" value="1"/>
</dbReference>
<dbReference type="GO" id="GO:1990817">
    <property type="term" value="F:poly(A) RNA polymerase activity"/>
    <property type="evidence" value="ECO:0007669"/>
    <property type="project" value="UniProtKB-EC"/>
</dbReference>
<feature type="domain" description="PAP-associated" evidence="8">
    <location>
        <begin position="340"/>
        <end position="395"/>
    </location>
</feature>
<dbReference type="InterPro" id="IPR043519">
    <property type="entry name" value="NT_sf"/>
</dbReference>
<dbReference type="CDD" id="cd05402">
    <property type="entry name" value="NT_PAP_TUTase"/>
    <property type="match status" value="1"/>
</dbReference>
<dbReference type="PANTHER" id="PTHR23092">
    <property type="entry name" value="POLY(A) RNA POLYMERASE"/>
    <property type="match status" value="1"/>
</dbReference>
<evidence type="ECO:0000256" key="3">
    <source>
        <dbReference type="ARBA" id="ARBA00012388"/>
    </source>
</evidence>
<feature type="region of interest" description="Disordered" evidence="7">
    <location>
        <begin position="507"/>
        <end position="533"/>
    </location>
</feature>
<feature type="domain" description="Poly(A) RNA polymerase mitochondrial-like central palm" evidence="9">
    <location>
        <begin position="142"/>
        <end position="259"/>
    </location>
</feature>
<evidence type="ECO:0000256" key="5">
    <source>
        <dbReference type="ARBA" id="ARBA00022723"/>
    </source>
</evidence>
<dbReference type="Pfam" id="PF03828">
    <property type="entry name" value="PAP_assoc"/>
    <property type="match status" value="1"/>
</dbReference>
<dbReference type="GO" id="GO:0043634">
    <property type="term" value="P:polyadenylation-dependent ncRNA catabolic process"/>
    <property type="evidence" value="ECO:0007669"/>
    <property type="project" value="TreeGrafter"/>
</dbReference>
<dbReference type="InterPro" id="IPR045862">
    <property type="entry name" value="Trf4-like"/>
</dbReference>
<reference evidence="10 11" key="1">
    <citation type="submission" date="2024-03" db="EMBL/GenBank/DDBJ databases">
        <title>Complete genome sequence of the green alga Chloropicon roscoffensis RCC1871.</title>
        <authorList>
            <person name="Lemieux C."/>
            <person name="Pombert J.-F."/>
            <person name="Otis C."/>
            <person name="Turmel M."/>
        </authorList>
    </citation>
    <scope>NUCLEOTIDE SEQUENCE [LARGE SCALE GENOMIC DNA]</scope>
    <source>
        <strain evidence="10 11">RCC1871</strain>
    </source>
</reference>
<dbReference type="SUPFAM" id="SSF81631">
    <property type="entry name" value="PAP/OAS1 substrate-binding domain"/>
    <property type="match status" value="1"/>
</dbReference>
<feature type="compositionally biased region" description="Acidic residues" evidence="7">
    <location>
        <begin position="92"/>
        <end position="113"/>
    </location>
</feature>
<feature type="compositionally biased region" description="Acidic residues" evidence="7">
    <location>
        <begin position="507"/>
        <end position="521"/>
    </location>
</feature>
<comment type="cofactor">
    <cofactor evidence="1">
        <name>Mn(2+)</name>
        <dbReference type="ChEBI" id="CHEBI:29035"/>
    </cofactor>
</comment>
<dbReference type="Pfam" id="PF22600">
    <property type="entry name" value="MTPAP-like_central"/>
    <property type="match status" value="1"/>
</dbReference>
<evidence type="ECO:0000256" key="2">
    <source>
        <dbReference type="ARBA" id="ARBA00008593"/>
    </source>
</evidence>
<keyword evidence="11" id="KW-1185">Reference proteome</keyword>
<dbReference type="GO" id="GO:0003729">
    <property type="term" value="F:mRNA binding"/>
    <property type="evidence" value="ECO:0007669"/>
    <property type="project" value="TreeGrafter"/>
</dbReference>
<name>A0AAX4P0E8_9CHLO</name>
<dbReference type="Proteomes" id="UP001472866">
    <property type="component" value="Chromosome 02"/>
</dbReference>
<dbReference type="InterPro" id="IPR002058">
    <property type="entry name" value="PAP_assoc"/>
</dbReference>